<dbReference type="EMBL" id="JACKZP010000034">
    <property type="protein sequence ID" value="MBC1302443.1"/>
    <property type="molecule type" value="Genomic_DNA"/>
</dbReference>
<evidence type="ECO:0000313" key="2">
    <source>
        <dbReference type="Proteomes" id="UP000570851"/>
    </source>
</evidence>
<keyword evidence="2" id="KW-1185">Reference proteome</keyword>
<protein>
    <submittedName>
        <fullName evidence="1">Uncharacterized protein</fullName>
    </submittedName>
</protein>
<name>A0ABR6S7R7_ANAVA</name>
<sequence length="81" mass="9080">MNSPTQKQPQTDFQNELVDSIENIYTNFFSDNISLVESVQEEQTLTNNDLEEQADQQTKANSPVRVAPMGCVMTPKGLICD</sequence>
<accession>A0ABR6S7R7</accession>
<dbReference type="Proteomes" id="UP000570851">
    <property type="component" value="Unassembled WGS sequence"/>
</dbReference>
<proteinExistence type="predicted"/>
<dbReference type="RefSeq" id="WP_011319302.1">
    <property type="nucleotide sequence ID" value="NZ_JACKZP010000034.1"/>
</dbReference>
<organism evidence="1 2">
    <name type="scientific">Trichormus variabilis N2B</name>
    <dbReference type="NCBI Taxonomy" id="2681315"/>
    <lineage>
        <taxon>Bacteria</taxon>
        <taxon>Bacillati</taxon>
        <taxon>Cyanobacteriota</taxon>
        <taxon>Cyanophyceae</taxon>
        <taxon>Nostocales</taxon>
        <taxon>Nostocaceae</taxon>
        <taxon>Trichormus</taxon>
    </lineage>
</organism>
<gene>
    <name evidence="1" type="ORF">GNE12_11015</name>
</gene>
<evidence type="ECO:0000313" key="1">
    <source>
        <dbReference type="EMBL" id="MBC1302443.1"/>
    </source>
</evidence>
<comment type="caution">
    <text evidence="1">The sequence shown here is derived from an EMBL/GenBank/DDBJ whole genome shotgun (WGS) entry which is preliminary data.</text>
</comment>
<dbReference type="GeneID" id="58725221"/>
<reference evidence="1 2" key="1">
    <citation type="submission" date="2019-11" db="EMBL/GenBank/DDBJ databases">
        <title>Comparison of genomes from free-living endosymbiotic cyanobacteria isolated from Azolla.</title>
        <authorList>
            <person name="Thiel T."/>
            <person name="Pratte B."/>
        </authorList>
    </citation>
    <scope>NUCLEOTIDE SEQUENCE [LARGE SCALE GENOMIC DNA]</scope>
    <source>
        <strain evidence="1 2">N2B</strain>
    </source>
</reference>